<dbReference type="Pfam" id="PF22998">
    <property type="entry name" value="GNAT_LYC1-like"/>
    <property type="match status" value="1"/>
</dbReference>
<dbReference type="eggNOG" id="ENOG502T3AW">
    <property type="taxonomic scope" value="Eukaryota"/>
</dbReference>
<gene>
    <name evidence="2" type="ORF">TRIATDRAFT_51959</name>
</gene>
<dbReference type="OMA" id="FRWHGGE"/>
<feature type="domain" description="Ig-like" evidence="1">
    <location>
        <begin position="118"/>
        <end position="172"/>
    </location>
</feature>
<sequence>MAMSAVKHPTAHAQIVLSNDFIRWHMRRAWLRQTISSEHQQAPLVQGPISVGASFYDVKSNTTISAFWVREFVKQRLYVGCMDVRRRNGLEGGIRMVLSMAVQAACEYGLREVILWDPSAQIVEQAQRLAAEIGHGVTATCENRSEMIPCFRWHGGESKEVTWTESGYFGSA</sequence>
<reference evidence="2 3" key="1">
    <citation type="journal article" date="2011" name="Genome Biol.">
        <title>Comparative genome sequence analysis underscores mycoparasitism as the ancestral life style of Trichoderma.</title>
        <authorList>
            <person name="Kubicek C.P."/>
            <person name="Herrera-Estrella A."/>
            <person name="Seidl-Seiboth V."/>
            <person name="Martinez D.A."/>
            <person name="Druzhinina I.S."/>
            <person name="Thon M."/>
            <person name="Zeilinger S."/>
            <person name="Casas-Flores S."/>
            <person name="Horwitz B.A."/>
            <person name="Mukherjee P.K."/>
            <person name="Mukherjee M."/>
            <person name="Kredics L."/>
            <person name="Alcaraz L.D."/>
            <person name="Aerts A."/>
            <person name="Antal Z."/>
            <person name="Atanasova L."/>
            <person name="Cervantes-Badillo M.G."/>
            <person name="Challacombe J."/>
            <person name="Chertkov O."/>
            <person name="McCluskey K."/>
            <person name="Coulpier F."/>
            <person name="Deshpande N."/>
            <person name="von Doehren H."/>
            <person name="Ebbole D.J."/>
            <person name="Esquivel-Naranjo E.U."/>
            <person name="Fekete E."/>
            <person name="Flipphi M."/>
            <person name="Glaser F."/>
            <person name="Gomez-Rodriguez E.Y."/>
            <person name="Gruber S."/>
            <person name="Han C."/>
            <person name="Henrissat B."/>
            <person name="Hermosa R."/>
            <person name="Hernandez-Onate M."/>
            <person name="Karaffa L."/>
            <person name="Kosti I."/>
            <person name="Le Crom S."/>
            <person name="Lindquist E."/>
            <person name="Lucas S."/>
            <person name="Luebeck M."/>
            <person name="Luebeck P.S."/>
            <person name="Margeot A."/>
            <person name="Metz B."/>
            <person name="Misra M."/>
            <person name="Nevalainen H."/>
            <person name="Omann M."/>
            <person name="Packer N."/>
            <person name="Perrone G."/>
            <person name="Uresti-Rivera E.E."/>
            <person name="Salamov A."/>
            <person name="Schmoll M."/>
            <person name="Seiboth B."/>
            <person name="Shapiro H."/>
            <person name="Sukno S."/>
            <person name="Tamayo-Ramos J.A."/>
            <person name="Tisch D."/>
            <person name="Wiest A."/>
            <person name="Wilkinson H.H."/>
            <person name="Zhang M."/>
            <person name="Coutinho P.M."/>
            <person name="Kenerley C.M."/>
            <person name="Monte E."/>
            <person name="Baker S.E."/>
            <person name="Grigoriev I.V."/>
        </authorList>
    </citation>
    <scope>NUCLEOTIDE SEQUENCE [LARGE SCALE GENOMIC DNA]</scope>
    <source>
        <strain evidence="3">ATCC 20476 / IMI 206040</strain>
    </source>
</reference>
<accession>G9NPD6</accession>
<evidence type="ECO:0000313" key="3">
    <source>
        <dbReference type="Proteomes" id="UP000005426"/>
    </source>
</evidence>
<dbReference type="OrthoDB" id="2020070at2759"/>
<name>G9NPD6_HYPAI</name>
<comment type="caution">
    <text evidence="2">The sequence shown here is derived from an EMBL/GenBank/DDBJ whole genome shotgun (WGS) entry which is preliminary data.</text>
</comment>
<dbReference type="GeneID" id="25785036"/>
<dbReference type="InterPro" id="IPR007110">
    <property type="entry name" value="Ig-like_dom"/>
</dbReference>
<dbReference type="STRING" id="452589.G9NPD6"/>
<organism evidence="2 3">
    <name type="scientific">Hypocrea atroviridis (strain ATCC 20476 / IMI 206040)</name>
    <name type="common">Trichoderma atroviride</name>
    <dbReference type="NCBI Taxonomy" id="452589"/>
    <lineage>
        <taxon>Eukaryota</taxon>
        <taxon>Fungi</taxon>
        <taxon>Dikarya</taxon>
        <taxon>Ascomycota</taxon>
        <taxon>Pezizomycotina</taxon>
        <taxon>Sordariomycetes</taxon>
        <taxon>Hypocreomycetidae</taxon>
        <taxon>Hypocreales</taxon>
        <taxon>Hypocreaceae</taxon>
        <taxon>Trichoderma</taxon>
    </lineage>
</organism>
<keyword evidence="3" id="KW-1185">Reference proteome</keyword>
<dbReference type="InterPro" id="IPR055100">
    <property type="entry name" value="GNAT_LYC1-like"/>
</dbReference>
<dbReference type="HOGENOM" id="CLU_1533675_0_0_1"/>
<dbReference type="PROSITE" id="PS50835">
    <property type="entry name" value="IG_LIKE"/>
    <property type="match status" value="1"/>
</dbReference>
<protein>
    <recommendedName>
        <fullName evidence="1">Ig-like domain-containing protein</fullName>
    </recommendedName>
</protein>
<dbReference type="KEGG" id="tatv:25785036"/>
<evidence type="ECO:0000313" key="2">
    <source>
        <dbReference type="EMBL" id="EHK47407.1"/>
    </source>
</evidence>
<evidence type="ECO:0000259" key="1">
    <source>
        <dbReference type="PROSITE" id="PS50835"/>
    </source>
</evidence>
<proteinExistence type="predicted"/>
<dbReference type="Proteomes" id="UP000005426">
    <property type="component" value="Unassembled WGS sequence"/>
</dbReference>
<dbReference type="EMBL" id="ABDG02000020">
    <property type="protein sequence ID" value="EHK47407.1"/>
    <property type="molecule type" value="Genomic_DNA"/>
</dbReference>
<dbReference type="AlphaFoldDB" id="G9NPD6"/>